<keyword evidence="2" id="KW-1185">Reference proteome</keyword>
<proteinExistence type="predicted"/>
<accession>A0A4P2VLP1</accession>
<reference evidence="1 2" key="1">
    <citation type="journal article" date="2019" name="ISME J.">
        <title>Isolation and characterization of a thermophilic sulfur- and iron-reducing thaumarchaeote from a terrestrial acidic hot spring.</title>
        <authorList>
            <person name="Kato S."/>
            <person name="Itoh T."/>
            <person name="Yuki M."/>
            <person name="Nagamori M."/>
            <person name="Ohnishi M."/>
            <person name="Uematsu K."/>
            <person name="Suzuki K."/>
            <person name="Takashina T."/>
            <person name="Ohkuma M."/>
        </authorList>
    </citation>
    <scope>NUCLEOTIDE SEQUENCE [LARGE SCALE GENOMIC DNA]</scope>
    <source>
        <strain evidence="1 2">NAS-02</strain>
    </source>
</reference>
<dbReference type="AlphaFoldDB" id="A0A4P2VLP1"/>
<evidence type="ECO:0000313" key="1">
    <source>
        <dbReference type="EMBL" id="BBE42028.1"/>
    </source>
</evidence>
<name>A0A4P2VLP1_9ARCH</name>
<dbReference type="EMBL" id="AP018732">
    <property type="protein sequence ID" value="BBE42028.1"/>
    <property type="molecule type" value="Genomic_DNA"/>
</dbReference>
<evidence type="ECO:0000313" key="2">
    <source>
        <dbReference type="Proteomes" id="UP000509448"/>
    </source>
</evidence>
<gene>
    <name evidence="1" type="ORF">NAS2_0639</name>
</gene>
<dbReference type="Proteomes" id="UP000509448">
    <property type="component" value="Chromosome"/>
</dbReference>
<organism evidence="1 2">
    <name type="scientific">Conexivisphaera calida</name>
    <dbReference type="NCBI Taxonomy" id="1874277"/>
    <lineage>
        <taxon>Archaea</taxon>
        <taxon>Nitrososphaerota</taxon>
        <taxon>Conexivisphaeria</taxon>
        <taxon>Conexivisphaerales</taxon>
        <taxon>Conexivisphaeraceae</taxon>
        <taxon>Conexivisphaera</taxon>
    </lineage>
</organism>
<sequence>MTGISGVEGDIQYVVDITVQYSNGSSQLITQTIQTTVPYTGGVSFQVTGADVVESGGSSYLVLSMKNTGSSQITSLYAEVPQGILASVPAFSPMPLSPGQTATSSTELSGIQAGYVYSVIITATSPGNSTYTTSVTVAAGS</sequence>
<dbReference type="KEGG" id="ccai:NAS2_0639"/>
<protein>
    <submittedName>
        <fullName evidence="1">Uncharacterized protein</fullName>
    </submittedName>
</protein>